<accession>A0A5C0SBX2</accession>
<dbReference type="AlphaFoldDB" id="A0A5C0SBX2"/>
<organism evidence="1 2">
    <name type="scientific">Crassaminicella thermophila</name>
    <dbReference type="NCBI Taxonomy" id="2599308"/>
    <lineage>
        <taxon>Bacteria</taxon>
        <taxon>Bacillati</taxon>
        <taxon>Bacillota</taxon>
        <taxon>Clostridia</taxon>
        <taxon>Eubacteriales</taxon>
        <taxon>Clostridiaceae</taxon>
        <taxon>Crassaminicella</taxon>
    </lineage>
</organism>
<evidence type="ECO:0000313" key="2">
    <source>
        <dbReference type="Proteomes" id="UP000324646"/>
    </source>
</evidence>
<gene>
    <name evidence="1" type="ORF">FQB35_03035</name>
</gene>
<evidence type="ECO:0000313" key="1">
    <source>
        <dbReference type="EMBL" id="QEK11427.1"/>
    </source>
</evidence>
<dbReference type="Proteomes" id="UP000324646">
    <property type="component" value="Chromosome"/>
</dbReference>
<protein>
    <submittedName>
        <fullName evidence="1">Uncharacterized protein</fullName>
    </submittedName>
</protein>
<keyword evidence="2" id="KW-1185">Reference proteome</keyword>
<name>A0A5C0SBX2_CRATE</name>
<dbReference type="OrthoDB" id="9130337at2"/>
<proteinExistence type="predicted"/>
<reference evidence="1 2" key="1">
    <citation type="submission" date="2019-07" db="EMBL/GenBank/DDBJ databases">
        <title>Complete genome of Crassaminicella thermophila SY095.</title>
        <authorList>
            <person name="Li X."/>
        </authorList>
    </citation>
    <scope>NUCLEOTIDE SEQUENCE [LARGE SCALE GENOMIC DNA]</scope>
    <source>
        <strain evidence="1 2">SY095</strain>
    </source>
</reference>
<dbReference type="KEGG" id="crs:FQB35_03035"/>
<dbReference type="RefSeq" id="WP_148808559.1">
    <property type="nucleotide sequence ID" value="NZ_CP042243.1"/>
</dbReference>
<dbReference type="EMBL" id="CP042243">
    <property type="protein sequence ID" value="QEK11427.1"/>
    <property type="molecule type" value="Genomic_DNA"/>
</dbReference>
<sequence length="260" mass="29536">MLTFNLDKMLILGPSFFENYFYSTFMIMNHIFDDFKVSEGDIIVVKPYFENIIQKYSKVDDLLKDHEEIDTIVITGVGSSIFGTAALAKTVANVLMKPVAGIVSGYGSLDLIQEAVEGYYKIVQKTITSTLFNKQEIYVKGVKDSEVLIELLEKNSDRMKMLVGHSKGALSIANALFGLENKLIKIDRNIEIVTFSCPVHLPKSYKNIRQYLGFFDWFLGPVNKTADNEEYKIVYIAGHTTNMMIPYHMPVEYLLTTHNL</sequence>